<accession>A0AAN6WXK9</accession>
<dbReference type="EMBL" id="MU864369">
    <property type="protein sequence ID" value="KAK4190114.1"/>
    <property type="molecule type" value="Genomic_DNA"/>
</dbReference>
<proteinExistence type="predicted"/>
<dbReference type="PANTHER" id="PTHR20932">
    <property type="entry name" value="LYSM AND PUTATIVE PEPTIDOGLYCAN-BINDING DOMAIN-CONTAINING PROTEIN"/>
    <property type="match status" value="1"/>
</dbReference>
<evidence type="ECO:0000313" key="3">
    <source>
        <dbReference type="Proteomes" id="UP001302126"/>
    </source>
</evidence>
<keyword evidence="3" id="KW-1185">Reference proteome</keyword>
<evidence type="ECO:0000313" key="2">
    <source>
        <dbReference type="EMBL" id="KAK4190114.1"/>
    </source>
</evidence>
<dbReference type="InterPro" id="IPR045030">
    <property type="entry name" value="LYSM1-4"/>
</dbReference>
<feature type="region of interest" description="Disordered" evidence="1">
    <location>
        <begin position="252"/>
        <end position="284"/>
    </location>
</feature>
<dbReference type="Gene3D" id="3.10.350.10">
    <property type="entry name" value="LysM domain"/>
    <property type="match status" value="1"/>
</dbReference>
<feature type="region of interest" description="Disordered" evidence="1">
    <location>
        <begin position="102"/>
        <end position="148"/>
    </location>
</feature>
<dbReference type="PANTHER" id="PTHR20932:SF31">
    <property type="entry name" value="RING-TYPE DOMAIN-CONTAINING PROTEIN"/>
    <property type="match status" value="1"/>
</dbReference>
<feature type="compositionally biased region" description="Basic and acidic residues" evidence="1">
    <location>
        <begin position="133"/>
        <end position="144"/>
    </location>
</feature>
<sequence length="284" mass="31744">MTKAHHHHHEQQEACCTCATLLSRTGVTSSISLSSEKSLPDRKELNRRLDCCSRTICADCIHKNPRFLTYCPYCQTSGRSSSPSPPSPLPSSQPGHLHLDLSLDLQEPPPYSPPSLDLTTSPPAYSPSSFPHPPEKEKSEEDTLHFLSPSDSIPSLSLTYNVPPHILRSHNNLPSDHLLAARRTILIPASHHKSGISHSPRPVDGEEEELRKSKIRRWMVACKEHDYDVALLYLEAAGYDLDEAVARYADDERWEREHPLQKGKSVKHSSSKKRGKVGGWGLFS</sequence>
<name>A0AAN6WXK9_9PEZI</name>
<reference evidence="2" key="2">
    <citation type="submission" date="2023-05" db="EMBL/GenBank/DDBJ databases">
        <authorList>
            <consortium name="Lawrence Berkeley National Laboratory"/>
            <person name="Steindorff A."/>
            <person name="Hensen N."/>
            <person name="Bonometti L."/>
            <person name="Westerberg I."/>
            <person name="Brannstrom I.O."/>
            <person name="Guillou S."/>
            <person name="Cros-Aarteil S."/>
            <person name="Calhoun S."/>
            <person name="Haridas S."/>
            <person name="Kuo A."/>
            <person name="Mondo S."/>
            <person name="Pangilinan J."/>
            <person name="Riley R."/>
            <person name="Labutti K."/>
            <person name="Andreopoulos B."/>
            <person name="Lipzen A."/>
            <person name="Chen C."/>
            <person name="Yanf M."/>
            <person name="Daum C."/>
            <person name="Ng V."/>
            <person name="Clum A."/>
            <person name="Ohm R."/>
            <person name="Martin F."/>
            <person name="Silar P."/>
            <person name="Natvig D."/>
            <person name="Lalanne C."/>
            <person name="Gautier V."/>
            <person name="Ament-Velasquez S.L."/>
            <person name="Kruys A."/>
            <person name="Hutchinson M.I."/>
            <person name="Powell A.J."/>
            <person name="Barry K."/>
            <person name="Miller A.N."/>
            <person name="Grigoriev I.V."/>
            <person name="Debuchy R."/>
            <person name="Gladieux P."/>
            <person name="Thoren M.H."/>
            <person name="Johannesson H."/>
        </authorList>
    </citation>
    <scope>NUCLEOTIDE SEQUENCE</scope>
    <source>
        <strain evidence="2">PSN309</strain>
    </source>
</reference>
<evidence type="ECO:0000256" key="1">
    <source>
        <dbReference type="SAM" id="MobiDB-lite"/>
    </source>
</evidence>
<organism evidence="2 3">
    <name type="scientific">Podospora australis</name>
    <dbReference type="NCBI Taxonomy" id="1536484"/>
    <lineage>
        <taxon>Eukaryota</taxon>
        <taxon>Fungi</taxon>
        <taxon>Dikarya</taxon>
        <taxon>Ascomycota</taxon>
        <taxon>Pezizomycotina</taxon>
        <taxon>Sordariomycetes</taxon>
        <taxon>Sordariomycetidae</taxon>
        <taxon>Sordariales</taxon>
        <taxon>Podosporaceae</taxon>
        <taxon>Podospora</taxon>
    </lineage>
</organism>
<dbReference type="AlphaFoldDB" id="A0AAN6WXK9"/>
<dbReference type="InterPro" id="IPR036779">
    <property type="entry name" value="LysM_dom_sf"/>
</dbReference>
<gene>
    <name evidence="2" type="ORF">QBC35DRAFT_491395</name>
</gene>
<dbReference type="Proteomes" id="UP001302126">
    <property type="component" value="Unassembled WGS sequence"/>
</dbReference>
<reference evidence="2" key="1">
    <citation type="journal article" date="2023" name="Mol. Phylogenet. Evol.">
        <title>Genome-scale phylogeny and comparative genomics of the fungal order Sordariales.</title>
        <authorList>
            <person name="Hensen N."/>
            <person name="Bonometti L."/>
            <person name="Westerberg I."/>
            <person name="Brannstrom I.O."/>
            <person name="Guillou S."/>
            <person name="Cros-Aarteil S."/>
            <person name="Calhoun S."/>
            <person name="Haridas S."/>
            <person name="Kuo A."/>
            <person name="Mondo S."/>
            <person name="Pangilinan J."/>
            <person name="Riley R."/>
            <person name="LaButti K."/>
            <person name="Andreopoulos B."/>
            <person name="Lipzen A."/>
            <person name="Chen C."/>
            <person name="Yan M."/>
            <person name="Daum C."/>
            <person name="Ng V."/>
            <person name="Clum A."/>
            <person name="Steindorff A."/>
            <person name="Ohm R.A."/>
            <person name="Martin F."/>
            <person name="Silar P."/>
            <person name="Natvig D.O."/>
            <person name="Lalanne C."/>
            <person name="Gautier V."/>
            <person name="Ament-Velasquez S.L."/>
            <person name="Kruys A."/>
            <person name="Hutchinson M.I."/>
            <person name="Powell A.J."/>
            <person name="Barry K."/>
            <person name="Miller A.N."/>
            <person name="Grigoriev I.V."/>
            <person name="Debuchy R."/>
            <person name="Gladieux P."/>
            <person name="Hiltunen Thoren M."/>
            <person name="Johannesson H."/>
        </authorList>
    </citation>
    <scope>NUCLEOTIDE SEQUENCE</scope>
    <source>
        <strain evidence="2">PSN309</strain>
    </source>
</reference>
<feature type="compositionally biased region" description="Basic residues" evidence="1">
    <location>
        <begin position="264"/>
        <end position="276"/>
    </location>
</feature>
<comment type="caution">
    <text evidence="2">The sequence shown here is derived from an EMBL/GenBank/DDBJ whole genome shotgun (WGS) entry which is preliminary data.</text>
</comment>
<feature type="compositionally biased region" description="Low complexity" evidence="1">
    <location>
        <begin position="114"/>
        <end position="123"/>
    </location>
</feature>
<protein>
    <submittedName>
        <fullName evidence="2">Uncharacterized protein</fullName>
    </submittedName>
</protein>